<dbReference type="InterPro" id="IPR011704">
    <property type="entry name" value="ATPase_dyneun-rel_AAA"/>
</dbReference>
<comment type="caution">
    <text evidence="2">The sequence shown here is derived from an EMBL/GenBank/DDBJ whole genome shotgun (WGS) entry which is preliminary data.</text>
</comment>
<protein>
    <submittedName>
        <fullName evidence="2">AAA family ATPase</fullName>
    </submittedName>
</protein>
<gene>
    <name evidence="2" type="ORF">IQK56_22470</name>
</gene>
<dbReference type="PANTHER" id="PTHR37291">
    <property type="entry name" value="5-METHYLCYTOSINE-SPECIFIC RESTRICTION ENZYME B"/>
    <property type="match status" value="1"/>
</dbReference>
<dbReference type="RefSeq" id="WP_193863096.1">
    <property type="nucleotide sequence ID" value="NZ_JADDUM010000193.1"/>
</dbReference>
<dbReference type="InterPro" id="IPR003593">
    <property type="entry name" value="AAA+_ATPase"/>
</dbReference>
<dbReference type="EMBL" id="JADDUM010000193">
    <property type="protein sequence ID" value="MBE8593457.1"/>
    <property type="molecule type" value="Genomic_DNA"/>
</dbReference>
<keyword evidence="3" id="KW-1185">Reference proteome</keyword>
<name>A0ABR9SX00_9PSED</name>
<dbReference type="PANTHER" id="PTHR37291:SF1">
    <property type="entry name" value="TYPE IV METHYL-DIRECTED RESTRICTION ENZYME ECOKMCRB SUBUNIT"/>
    <property type="match status" value="1"/>
</dbReference>
<sequence>MASTNFTRDQFECLREWHEKVFDKTDSAHRDAYGQLRQAYDITKLWAVALRARLFPHGSTKTIRRPIDQWNRKFVAYNWSRIYPYADAPRGLAYTIGIDAVDGFVVKIDLVDAKIHDPSMRKRYDEIRGLYNNSPIVALMSAEEGLKLGLEGIVAWSAAAIENFGIGYDDVAAQLGLIRSPNVANVLGHFQRCKDFRERQPGWSNELTRLFARFATAVHELGFDWWSTKNTNAQLVFGGKEKNAIRGSTIGALFVRQGGVEVRWVAFSGLKRVRENQLLNQQLVELVEGAATRNNDKSTKRGQRSNRIGFWPDQYGSEEAVDMENRTILDGDDLSESSVITRNQIYYGPPGTGKTWTLQDLLRSKYTAAGGEERFEFVTFHQSYGYEEFVEGLRPVIFDSTDEQADDVSRGDVRYEIKQGAFLRLCERARKDPTHQYAMVIDEINRGNISKIFGELITLIELDKREGARNPVTLTLPYSGKPFSVPLNVDVIGTMNTADRSLALVDTALRRRFEFIERMPDPGVLQDITVFKDDHEISLKYLLGALNMRIEALYDREHTIGHAYFTPLEQVSTELRFDALATIFRTRIIPLLEEYFFDDWQKIWLVLGDNQKEDPEFQFVKRLASDTGFTDLFGSNDEWDEHSLRPRYCLNVEVFDQPQAYIGIYSTLPKTAFE</sequence>
<reference evidence="2 3" key="1">
    <citation type="submission" date="2020-10" db="EMBL/GenBank/DDBJ databases">
        <title>The draft genomes of Cyclamen pathogen Pseudomonas sp.</title>
        <authorList>
            <person name="Fujikawa T."/>
            <person name="Sawada H."/>
        </authorList>
    </citation>
    <scope>NUCLEOTIDE SEQUENCE [LARGE SCALE GENOMIC DNA]</scope>
    <source>
        <strain evidence="2 3">MAFF 301449</strain>
    </source>
</reference>
<dbReference type="InterPro" id="IPR052934">
    <property type="entry name" value="Methyl-DNA_Rec/Restrict_Enz"/>
</dbReference>
<evidence type="ECO:0000259" key="1">
    <source>
        <dbReference type="SMART" id="SM00382"/>
    </source>
</evidence>
<dbReference type="Proteomes" id="UP000613075">
    <property type="component" value="Unassembled WGS sequence"/>
</dbReference>
<organism evidence="2 3">
    <name type="scientific">Pseudomonas cyclaminis</name>
    <dbReference type="NCBI Taxonomy" id="2781239"/>
    <lineage>
        <taxon>Bacteria</taxon>
        <taxon>Pseudomonadati</taxon>
        <taxon>Pseudomonadota</taxon>
        <taxon>Gammaproteobacteria</taxon>
        <taxon>Pseudomonadales</taxon>
        <taxon>Pseudomonadaceae</taxon>
        <taxon>Pseudomonas</taxon>
    </lineage>
</organism>
<proteinExistence type="predicted"/>
<dbReference type="InterPro" id="IPR027417">
    <property type="entry name" value="P-loop_NTPase"/>
</dbReference>
<evidence type="ECO:0000313" key="3">
    <source>
        <dbReference type="Proteomes" id="UP000613075"/>
    </source>
</evidence>
<evidence type="ECO:0000313" key="2">
    <source>
        <dbReference type="EMBL" id="MBE8593457.1"/>
    </source>
</evidence>
<dbReference type="Gene3D" id="3.40.50.300">
    <property type="entry name" value="P-loop containing nucleotide triphosphate hydrolases"/>
    <property type="match status" value="1"/>
</dbReference>
<dbReference type="SUPFAM" id="SSF52540">
    <property type="entry name" value="P-loop containing nucleoside triphosphate hydrolases"/>
    <property type="match status" value="1"/>
</dbReference>
<dbReference type="Pfam" id="PF07728">
    <property type="entry name" value="AAA_5"/>
    <property type="match status" value="1"/>
</dbReference>
<accession>A0ABR9SX00</accession>
<feature type="domain" description="AAA+ ATPase" evidence="1">
    <location>
        <begin position="342"/>
        <end position="523"/>
    </location>
</feature>
<dbReference type="SMART" id="SM00382">
    <property type="entry name" value="AAA"/>
    <property type="match status" value="1"/>
</dbReference>